<dbReference type="GO" id="GO:0016491">
    <property type="term" value="F:oxidoreductase activity"/>
    <property type="evidence" value="ECO:0007669"/>
    <property type="project" value="UniProtKB-KW"/>
</dbReference>
<keyword evidence="3" id="KW-0560">Oxidoreductase</keyword>
<dbReference type="PANTHER" id="PTHR32303:SF20">
    <property type="entry name" value="QUINOPROTEIN ETHANOL DEHYDROGENASE"/>
    <property type="match status" value="1"/>
</dbReference>
<evidence type="ECO:0000256" key="3">
    <source>
        <dbReference type="ARBA" id="ARBA00023002"/>
    </source>
</evidence>
<name>A0A381YJR3_9ZZZZ</name>
<proteinExistence type="inferred from homology"/>
<feature type="domain" description="Pyrrolo-quinoline quinone repeat" evidence="4">
    <location>
        <begin position="442"/>
        <end position="501"/>
    </location>
</feature>
<reference evidence="5" key="1">
    <citation type="submission" date="2018-05" db="EMBL/GenBank/DDBJ databases">
        <authorList>
            <person name="Lanie J.A."/>
            <person name="Ng W.-L."/>
            <person name="Kazmierczak K.M."/>
            <person name="Andrzejewski T.M."/>
            <person name="Davidsen T.M."/>
            <person name="Wayne K.J."/>
            <person name="Tettelin H."/>
            <person name="Glass J.I."/>
            <person name="Rusch D."/>
            <person name="Podicherti R."/>
            <person name="Tsui H.-C.T."/>
            <person name="Winkler M.E."/>
        </authorList>
    </citation>
    <scope>NUCLEOTIDE SEQUENCE</scope>
</reference>
<dbReference type="SUPFAM" id="SSF50998">
    <property type="entry name" value="Quinoprotein alcohol dehydrogenase-like"/>
    <property type="match status" value="1"/>
</dbReference>
<evidence type="ECO:0000259" key="4">
    <source>
        <dbReference type="Pfam" id="PF01011"/>
    </source>
</evidence>
<accession>A0A381YJR3</accession>
<evidence type="ECO:0000313" key="5">
    <source>
        <dbReference type="EMBL" id="SVA77316.1"/>
    </source>
</evidence>
<dbReference type="PANTHER" id="PTHR32303">
    <property type="entry name" value="QUINOPROTEIN ALCOHOL DEHYDROGENASE (CYTOCHROME C)"/>
    <property type="match status" value="1"/>
</dbReference>
<dbReference type="EMBL" id="UINC01018412">
    <property type="protein sequence ID" value="SVA77316.1"/>
    <property type="molecule type" value="Genomic_DNA"/>
</dbReference>
<dbReference type="SMART" id="SM00564">
    <property type="entry name" value="PQQ"/>
    <property type="match status" value="5"/>
</dbReference>
<evidence type="ECO:0000256" key="2">
    <source>
        <dbReference type="ARBA" id="ARBA00008156"/>
    </source>
</evidence>
<sequence length="534" mass="58181">MAQTADELVDDGLDTVNVLTQSMGYDRKSYSPLKQINTANIGRLVPIWSSSLMNDLGELAAPTVYDGVMYVINGKWTFAIDVETGRQIWRTPVELEPGTRRAAFTRGAPALYEGKLFRVTVDNHVLALDMQTGDELWNQKFADSAEGYYATGAPIVANGVLISGMSGGESTTRGFLDGWDPETGAKLWRRHTIPEPGEPGSETWPQDSDAWMYGGAPTWRSGSYDPELDLVYWGTGNAEPYDPRPRRALDSLYASSVLAIRPKTGDIACYYQYTPNDVYDVDGTDEHVLADMEIAGQVRQVMIQANKNGFLYVLDRTNCTLIAAHPYVRVNWATHIDLATGRPVLTDLYTRFLAGEEVAIWPSRGSNAVPVAFNPNTGLVYTSTWHVPRIQQIAPPKEQVIGASSTGVNNRFPRVEPGDLLGHFLAIDPLTGEKKWEVPLIDFPSSAGMLATGGGVLFTGKATGEFIGLDEATGETLWQFKTGSSINSTAITYTHNSRQYVTVASGLGGGLANRYAAGEVPTGGSVWTFALMPE</sequence>
<dbReference type="Pfam" id="PF01011">
    <property type="entry name" value="PQQ"/>
    <property type="match status" value="2"/>
</dbReference>
<protein>
    <recommendedName>
        <fullName evidence="4">Pyrrolo-quinoline quinone repeat domain-containing protein</fullName>
    </recommendedName>
</protein>
<comment type="similarity">
    <text evidence="2">Belongs to the bacterial PQQ dehydrogenase family.</text>
</comment>
<comment type="cofactor">
    <cofactor evidence="1">
        <name>pyrroloquinoline quinone</name>
        <dbReference type="ChEBI" id="CHEBI:58442"/>
    </cofactor>
</comment>
<dbReference type="Gene3D" id="2.140.10.10">
    <property type="entry name" value="Quinoprotein alcohol dehydrogenase-like superfamily"/>
    <property type="match status" value="1"/>
</dbReference>
<dbReference type="InterPro" id="IPR011047">
    <property type="entry name" value="Quinoprotein_ADH-like_sf"/>
</dbReference>
<organism evidence="5">
    <name type="scientific">marine metagenome</name>
    <dbReference type="NCBI Taxonomy" id="408172"/>
    <lineage>
        <taxon>unclassified sequences</taxon>
        <taxon>metagenomes</taxon>
        <taxon>ecological metagenomes</taxon>
    </lineage>
</organism>
<gene>
    <name evidence="5" type="ORF">METZ01_LOCUS130170</name>
</gene>
<dbReference type="InterPro" id="IPR018391">
    <property type="entry name" value="PQQ_b-propeller_rpt"/>
</dbReference>
<feature type="domain" description="Pyrrolo-quinoline quinone repeat" evidence="4">
    <location>
        <begin position="27"/>
        <end position="318"/>
    </location>
</feature>
<dbReference type="InterPro" id="IPR002372">
    <property type="entry name" value="PQQ_rpt_dom"/>
</dbReference>
<dbReference type="AlphaFoldDB" id="A0A381YJR3"/>
<evidence type="ECO:0000256" key="1">
    <source>
        <dbReference type="ARBA" id="ARBA00001931"/>
    </source>
</evidence>